<organism evidence="7 8">
    <name type="scientific">Candidatus Coatesbacteria bacterium 4484_99</name>
    <dbReference type="NCBI Taxonomy" id="1970774"/>
    <lineage>
        <taxon>Bacteria</taxon>
        <taxon>Candidatus Coatesiibacteriota</taxon>
    </lineage>
</organism>
<proteinExistence type="predicted"/>
<gene>
    <name evidence="7" type="ORF">B6D57_03885</name>
</gene>
<keyword evidence="2" id="KW-0812">Transmembrane</keyword>
<keyword evidence="5" id="KW-0998">Cell outer membrane</keyword>
<dbReference type="Gene3D" id="3.10.20.310">
    <property type="entry name" value="membrane protein fhac"/>
    <property type="match status" value="3"/>
</dbReference>
<dbReference type="EMBL" id="NATQ01000074">
    <property type="protein sequence ID" value="OQX90297.1"/>
    <property type="molecule type" value="Genomic_DNA"/>
</dbReference>
<dbReference type="PANTHER" id="PTHR12815">
    <property type="entry name" value="SORTING AND ASSEMBLY MACHINERY SAMM50 PROTEIN FAMILY MEMBER"/>
    <property type="match status" value="1"/>
</dbReference>
<dbReference type="InterPro" id="IPR000184">
    <property type="entry name" value="Bac_surfAg_D15"/>
</dbReference>
<comment type="subcellular location">
    <subcellularLocation>
        <location evidence="1">Membrane</location>
    </subcellularLocation>
</comment>
<dbReference type="GO" id="GO:0019867">
    <property type="term" value="C:outer membrane"/>
    <property type="evidence" value="ECO:0007669"/>
    <property type="project" value="InterPro"/>
</dbReference>
<evidence type="ECO:0000256" key="1">
    <source>
        <dbReference type="ARBA" id="ARBA00004370"/>
    </source>
</evidence>
<dbReference type="InterPro" id="IPR034746">
    <property type="entry name" value="POTRA"/>
</dbReference>
<dbReference type="AlphaFoldDB" id="A0A1W9S0Z2"/>
<keyword evidence="3" id="KW-0732">Signal</keyword>
<evidence type="ECO:0000256" key="2">
    <source>
        <dbReference type="ARBA" id="ARBA00022692"/>
    </source>
</evidence>
<dbReference type="InterPro" id="IPR010827">
    <property type="entry name" value="BamA/TamA_POTRA"/>
</dbReference>
<dbReference type="Pfam" id="PF01103">
    <property type="entry name" value="Omp85"/>
    <property type="match status" value="1"/>
</dbReference>
<name>A0A1W9S0Z2_9BACT</name>
<dbReference type="Gene3D" id="2.40.160.50">
    <property type="entry name" value="membrane protein fhac: a member of the omp85/tpsb transporter family"/>
    <property type="match status" value="1"/>
</dbReference>
<evidence type="ECO:0000256" key="4">
    <source>
        <dbReference type="ARBA" id="ARBA00023136"/>
    </source>
</evidence>
<keyword evidence="4" id="KW-0472">Membrane</keyword>
<comment type="caution">
    <text evidence="7">The sequence shown here is derived from an EMBL/GenBank/DDBJ whole genome shotgun (WGS) entry which is preliminary data.</text>
</comment>
<protein>
    <recommendedName>
        <fullName evidence="6">POTRA domain-containing protein</fullName>
    </recommendedName>
</protein>
<evidence type="ECO:0000256" key="3">
    <source>
        <dbReference type="ARBA" id="ARBA00022729"/>
    </source>
</evidence>
<accession>A0A1W9S0Z2</accession>
<dbReference type="PANTHER" id="PTHR12815:SF47">
    <property type="entry name" value="TRANSLOCATION AND ASSEMBLY MODULE SUBUNIT TAMA"/>
    <property type="match status" value="1"/>
</dbReference>
<evidence type="ECO:0000313" key="8">
    <source>
        <dbReference type="Proteomes" id="UP000192611"/>
    </source>
</evidence>
<dbReference type="Pfam" id="PF07244">
    <property type="entry name" value="POTRA"/>
    <property type="match status" value="2"/>
</dbReference>
<evidence type="ECO:0000313" key="7">
    <source>
        <dbReference type="EMBL" id="OQX90297.1"/>
    </source>
</evidence>
<evidence type="ECO:0000256" key="5">
    <source>
        <dbReference type="ARBA" id="ARBA00023237"/>
    </source>
</evidence>
<reference evidence="8" key="1">
    <citation type="submission" date="2017-03" db="EMBL/GenBank/DDBJ databases">
        <title>Novel pathways for hydrocarbon cycling and metabolic interdependencies in hydrothermal sediment communities.</title>
        <authorList>
            <person name="Dombrowski N."/>
            <person name="Seitz K."/>
            <person name="Teske A."/>
            <person name="Baker B."/>
        </authorList>
    </citation>
    <scope>NUCLEOTIDE SEQUENCE [LARGE SCALE GENOMIC DNA]</scope>
</reference>
<sequence>MRSAVICIVFAFCFLFTSNLLSKNNVNTNIMLKVSDLKIDGHKNIKEREIRDVMQIKEGESYKSYILEYLIGSDEEIIKEFYRKKGYFNALVSVDMNYKKGDEVEVSVNIEEGECCKIVRVDIIGEMTDEERKRLWKQTDLDIGEEYSEDIVNASELDIFMYLAEQSYIYADVYTDVHLNEDKTECEIIFNVDRGHKAFFGDCAIKGLSEVDEEIVRREFLFKKGDPYKPSIVSETKSRIYRTGLFSDLDFKPLGYEGEPTYVDLLLVVREEKQQYLEVYPGYESPDRVKFGLGWGHNNFIGNNRQFSIGGDISYGFASKEDEENVNVSLFEPYLFGLRVVGRVGLYIQRVGKKTYEYLKLGSEFGVEKELTERVSVFETCDMARVWAKGDLEDSGLEEGPRYTTSLKTTLRYDSRDNPFNPLNGAYSYGSFEIAGWFLPGTDNFARAIIELNRYMPVKEGGLMALHLRLGDIEPVAGSKNIPIYERFFTGGAYSVRGFEQDGLGPLDDEGEPLGGRVLVTMGVDFRFRLPLLTDVKIPWIGLPLGNLWGAIFIDGGNVFEGYEYFKLERLRFGGGIGLRYNTPFGPIRFDIARPLDSAEDEREEGFIYYIALGHAY</sequence>
<dbReference type="PROSITE" id="PS51779">
    <property type="entry name" value="POTRA"/>
    <property type="match status" value="1"/>
</dbReference>
<dbReference type="InterPro" id="IPR039910">
    <property type="entry name" value="D15-like"/>
</dbReference>
<feature type="domain" description="POTRA" evidence="6">
    <location>
        <begin position="32"/>
        <end position="113"/>
    </location>
</feature>
<dbReference type="Proteomes" id="UP000192611">
    <property type="component" value="Unassembled WGS sequence"/>
</dbReference>
<evidence type="ECO:0000259" key="6">
    <source>
        <dbReference type="PROSITE" id="PS51779"/>
    </source>
</evidence>